<evidence type="ECO:0000256" key="10">
    <source>
        <dbReference type="ARBA" id="ARBA00034345"/>
    </source>
</evidence>
<evidence type="ECO:0000256" key="9">
    <source>
        <dbReference type="ARBA" id="ARBA00034328"/>
    </source>
</evidence>
<dbReference type="GO" id="GO:0016491">
    <property type="term" value="F:oxidoreductase activity"/>
    <property type="evidence" value="ECO:0007669"/>
    <property type="project" value="UniProtKB-KW"/>
</dbReference>
<dbReference type="Gene3D" id="1.20.140.10">
    <property type="entry name" value="Butyryl-CoA Dehydrogenase, subunit A, domain 3"/>
    <property type="match status" value="1"/>
</dbReference>
<reference evidence="17" key="1">
    <citation type="journal article" date="2021" name="Nat. Microbiol.">
        <title>Cocultivation of an ultrasmall environmental parasitic bacterium with lytic ability against bacteria associated with wastewater foams.</title>
        <authorList>
            <person name="Batinovic S."/>
            <person name="Rose J.J.A."/>
            <person name="Ratcliffe J."/>
            <person name="Seviour R.J."/>
            <person name="Petrovski S."/>
        </authorList>
    </citation>
    <scope>NUCLEOTIDE SEQUENCE</scope>
    <source>
        <strain evidence="17">CON9</strain>
    </source>
</reference>
<evidence type="ECO:0000259" key="16">
    <source>
        <dbReference type="Pfam" id="PF08028"/>
    </source>
</evidence>
<dbReference type="PANTHER" id="PTHR43884:SF12">
    <property type="entry name" value="ISOVALERYL-COA DEHYDROGENASE, MITOCHONDRIAL-RELATED"/>
    <property type="match status" value="1"/>
</dbReference>
<keyword evidence="3" id="KW-0288">FMN</keyword>
<dbReference type="Gene3D" id="2.40.110.10">
    <property type="entry name" value="Butyryl-CoA Dehydrogenase, subunit A, domain 2"/>
    <property type="match status" value="1"/>
</dbReference>
<dbReference type="NCBIfam" id="TIGR04022">
    <property type="entry name" value="sulfur_SfnB"/>
    <property type="match status" value="1"/>
</dbReference>
<dbReference type="Pfam" id="PF02771">
    <property type="entry name" value="Acyl-CoA_dh_N"/>
    <property type="match status" value="1"/>
</dbReference>
<comment type="similarity">
    <text evidence="8">Belongs to the DszC flavin monooxygenase family.</text>
</comment>
<feature type="domain" description="Acyl-CoA dehydrogenase/oxidase N-terminal" evidence="15">
    <location>
        <begin position="42"/>
        <end position="130"/>
    </location>
</feature>
<evidence type="ECO:0000256" key="6">
    <source>
        <dbReference type="ARBA" id="ARBA00023033"/>
    </source>
</evidence>
<evidence type="ECO:0000256" key="4">
    <source>
        <dbReference type="ARBA" id="ARBA00022741"/>
    </source>
</evidence>
<evidence type="ECO:0000256" key="8">
    <source>
        <dbReference type="ARBA" id="ARBA00034317"/>
    </source>
</evidence>
<evidence type="ECO:0000259" key="15">
    <source>
        <dbReference type="Pfam" id="PF02771"/>
    </source>
</evidence>
<evidence type="ECO:0000259" key="14">
    <source>
        <dbReference type="Pfam" id="PF02770"/>
    </source>
</evidence>
<evidence type="ECO:0000256" key="5">
    <source>
        <dbReference type="ARBA" id="ARBA00023002"/>
    </source>
</evidence>
<keyword evidence="5 17" id="KW-0560">Oxidoreductase</keyword>
<dbReference type="Proteomes" id="UP001059836">
    <property type="component" value="Chromosome"/>
</dbReference>
<proteinExistence type="inferred from homology"/>
<dbReference type="Gene3D" id="1.10.540.10">
    <property type="entry name" value="Acyl-CoA dehydrogenase/oxidase, N-terminal domain"/>
    <property type="match status" value="1"/>
</dbReference>
<dbReference type="InterPro" id="IPR006091">
    <property type="entry name" value="Acyl-CoA_Oxase/DH_mid-dom"/>
</dbReference>
<comment type="catalytic activity">
    <reaction evidence="13">
        <text>dibenzothiophene + 2 FMNH2 + 2 O2 = dibenzothiophene 5,5-dioxide + 2 FMN + 2 H2O + 2 H(+)</text>
        <dbReference type="Rhea" id="RHEA:49072"/>
        <dbReference type="ChEBI" id="CHEBI:15377"/>
        <dbReference type="ChEBI" id="CHEBI:15378"/>
        <dbReference type="ChEBI" id="CHEBI:15379"/>
        <dbReference type="ChEBI" id="CHEBI:23681"/>
        <dbReference type="ChEBI" id="CHEBI:57618"/>
        <dbReference type="ChEBI" id="CHEBI:58210"/>
        <dbReference type="ChEBI" id="CHEBI:90356"/>
        <dbReference type="EC" id="1.14.14.21"/>
    </reaction>
</comment>
<dbReference type="InterPro" id="IPR013107">
    <property type="entry name" value="Acyl-CoA_DH_C"/>
</dbReference>
<accession>A0ABX6ILQ3</accession>
<evidence type="ECO:0000256" key="3">
    <source>
        <dbReference type="ARBA" id="ARBA00022643"/>
    </source>
</evidence>
<comment type="pathway">
    <text evidence="7">Sulfur metabolism; dibenzothiophene degradation.</text>
</comment>
<comment type="subcellular location">
    <subcellularLocation>
        <location evidence="1">Cytoplasm</location>
    </subcellularLocation>
</comment>
<name>A0ABX6ILQ3_9ACTN</name>
<comment type="catalytic activity">
    <reaction evidence="12">
        <text>dibenzothiophene 5-oxide + FMNH2 + O2 = dibenzothiophene 5,5-dioxide + FMN + H2O + H(+)</text>
        <dbReference type="Rhea" id="RHEA:49080"/>
        <dbReference type="ChEBI" id="CHEBI:15377"/>
        <dbReference type="ChEBI" id="CHEBI:15378"/>
        <dbReference type="ChEBI" id="CHEBI:15379"/>
        <dbReference type="ChEBI" id="CHEBI:23683"/>
        <dbReference type="ChEBI" id="CHEBI:57618"/>
        <dbReference type="ChEBI" id="CHEBI:58210"/>
        <dbReference type="ChEBI" id="CHEBI:90356"/>
    </reaction>
</comment>
<keyword evidence="6" id="KW-0503">Monooxygenase</keyword>
<dbReference type="InterPro" id="IPR009100">
    <property type="entry name" value="AcylCoA_DH/oxidase_NM_dom_sf"/>
</dbReference>
<evidence type="ECO:0000256" key="11">
    <source>
        <dbReference type="ARBA" id="ARBA00047859"/>
    </source>
</evidence>
<dbReference type="RefSeq" id="WP_213245110.1">
    <property type="nucleotide sequence ID" value="NZ_CP045806.1"/>
</dbReference>
<feature type="domain" description="Acyl-CoA dehydrogenase C-terminal" evidence="16">
    <location>
        <begin position="254"/>
        <end position="382"/>
    </location>
</feature>
<dbReference type="Pfam" id="PF02770">
    <property type="entry name" value="Acyl-CoA_dh_M"/>
    <property type="match status" value="1"/>
</dbReference>
<dbReference type="InterPro" id="IPR023922">
    <property type="entry name" value="S04_starv_induced_SfnB"/>
</dbReference>
<dbReference type="InterPro" id="IPR046373">
    <property type="entry name" value="Acyl-CoA_Oxase/DH_mid-dom_sf"/>
</dbReference>
<evidence type="ECO:0000256" key="13">
    <source>
        <dbReference type="ARBA" id="ARBA00049456"/>
    </source>
</evidence>
<keyword evidence="2" id="KW-0285">Flavoprotein</keyword>
<dbReference type="SUPFAM" id="SSF56645">
    <property type="entry name" value="Acyl-CoA dehydrogenase NM domain-like"/>
    <property type="match status" value="1"/>
</dbReference>
<sequence length="408" mass="42520">MILRAGTTGTRSANPPAGAVITDHDSAVNAAIALASAFAAGASARDAGRVLPVDEIERLSASGLLAITVPREFGGPGLGPVTLSRVIAILAAADPSIAQIPQSHFTFLEALRRNGSTQLQEWVFGRVLAGGRLANAQNERTGKTVTDDSTTVSDTPDGLRLNGIKYYCTGAYFAHILAVRAVVADGTGPQRKVLVYLPADTPGVEIADDWDGFGQRTTSSGTVTFTDVAVEEAALLDFSGLLSEPSTYGARAQLVHAAIDVGIARGALGAAAEVVAVARPWFESGLDRAVDDPYLIAQAGELELTVRAAESLLETAAYRISEAADPAGIAEASLATAAAKVAAGRAARDAAADLFDFGGTRSAAGKANWSRFWRDARTHTLHDPERWKVHHLGRWALGGQPPPSHTSL</sequence>
<evidence type="ECO:0000256" key="2">
    <source>
        <dbReference type="ARBA" id="ARBA00022630"/>
    </source>
</evidence>
<dbReference type="SUPFAM" id="SSF47203">
    <property type="entry name" value="Acyl-CoA dehydrogenase C-terminal domain-like"/>
    <property type="match status" value="1"/>
</dbReference>
<dbReference type="EC" id="1.14.14.21" evidence="9"/>
<dbReference type="PIRSF" id="PIRSF016578">
    <property type="entry name" value="HsaA"/>
    <property type="match status" value="1"/>
</dbReference>
<keyword evidence="18" id="KW-1185">Reference proteome</keyword>
<evidence type="ECO:0000256" key="7">
    <source>
        <dbReference type="ARBA" id="ARBA00034307"/>
    </source>
</evidence>
<protein>
    <recommendedName>
        <fullName evidence="10">Dibenzothiophene monooxygenase</fullName>
        <ecNumber evidence="9">1.14.14.21</ecNumber>
    </recommendedName>
</protein>
<dbReference type="EMBL" id="CP045809">
    <property type="protein sequence ID" value="QHN36837.1"/>
    <property type="molecule type" value="Genomic_DNA"/>
</dbReference>
<dbReference type="InterPro" id="IPR036250">
    <property type="entry name" value="AcylCo_DH-like_C"/>
</dbReference>
<evidence type="ECO:0000256" key="1">
    <source>
        <dbReference type="ARBA" id="ARBA00004496"/>
    </source>
</evidence>
<feature type="domain" description="Acyl-CoA oxidase/dehydrogenase middle" evidence="14">
    <location>
        <begin position="142"/>
        <end position="228"/>
    </location>
</feature>
<evidence type="ECO:0000313" key="17">
    <source>
        <dbReference type="EMBL" id="QHN36837.1"/>
    </source>
</evidence>
<evidence type="ECO:0000256" key="12">
    <source>
        <dbReference type="ARBA" id="ARBA00048445"/>
    </source>
</evidence>
<evidence type="ECO:0000313" key="18">
    <source>
        <dbReference type="Proteomes" id="UP001059836"/>
    </source>
</evidence>
<dbReference type="InterPro" id="IPR037069">
    <property type="entry name" value="AcylCoA_DH/ox_N_sf"/>
</dbReference>
<gene>
    <name evidence="17" type="ORF">GII31_20010</name>
</gene>
<dbReference type="Pfam" id="PF08028">
    <property type="entry name" value="Acyl-CoA_dh_2"/>
    <property type="match status" value="1"/>
</dbReference>
<organism evidence="17 18">
    <name type="scientific">Gordonia pseudamarae</name>
    <dbReference type="NCBI Taxonomy" id="2831662"/>
    <lineage>
        <taxon>Bacteria</taxon>
        <taxon>Bacillati</taxon>
        <taxon>Actinomycetota</taxon>
        <taxon>Actinomycetes</taxon>
        <taxon>Mycobacteriales</taxon>
        <taxon>Gordoniaceae</taxon>
        <taxon>Gordonia</taxon>
    </lineage>
</organism>
<dbReference type="PANTHER" id="PTHR43884">
    <property type="entry name" value="ACYL-COA DEHYDROGENASE"/>
    <property type="match status" value="1"/>
</dbReference>
<dbReference type="InterPro" id="IPR013786">
    <property type="entry name" value="AcylCoA_DH/ox_N"/>
</dbReference>
<keyword evidence="4" id="KW-0547">Nucleotide-binding</keyword>
<comment type="catalytic activity">
    <reaction evidence="11">
        <text>dibenzothiophene + FMNH2 + O2 = dibenzothiophene 5-oxide + FMN + H2O + H(+)</text>
        <dbReference type="Rhea" id="RHEA:49076"/>
        <dbReference type="ChEBI" id="CHEBI:15377"/>
        <dbReference type="ChEBI" id="CHEBI:15378"/>
        <dbReference type="ChEBI" id="CHEBI:15379"/>
        <dbReference type="ChEBI" id="CHEBI:23681"/>
        <dbReference type="ChEBI" id="CHEBI:23683"/>
        <dbReference type="ChEBI" id="CHEBI:57618"/>
        <dbReference type="ChEBI" id="CHEBI:58210"/>
    </reaction>
</comment>